<dbReference type="PANTHER" id="PTHR31672">
    <property type="entry name" value="BNACNNG10540D PROTEIN"/>
    <property type="match status" value="1"/>
</dbReference>
<evidence type="ECO:0000313" key="4">
    <source>
        <dbReference type="Proteomes" id="UP000007015"/>
    </source>
</evidence>
<dbReference type="CDD" id="cd09917">
    <property type="entry name" value="F-box_SF"/>
    <property type="match status" value="1"/>
</dbReference>
<dbReference type="Pfam" id="PF08268">
    <property type="entry name" value="FBA_3"/>
    <property type="match status" value="1"/>
</dbReference>
<gene>
    <name evidence="3" type="ORF">OsI_06262</name>
</gene>
<evidence type="ECO:0000313" key="3">
    <source>
        <dbReference type="EMBL" id="EEC72689.1"/>
    </source>
</evidence>
<dbReference type="SMART" id="SM00256">
    <property type="entry name" value="FBOX"/>
    <property type="match status" value="1"/>
</dbReference>
<dbReference type="AlphaFoldDB" id="B8ADT0"/>
<dbReference type="Pfam" id="PF00646">
    <property type="entry name" value="F-box"/>
    <property type="match status" value="1"/>
</dbReference>
<feature type="domain" description="F-box" evidence="2">
    <location>
        <begin position="216"/>
        <end position="256"/>
    </location>
</feature>
<dbReference type="PANTHER" id="PTHR31672:SF8">
    <property type="entry name" value="F-BOX DOMAIN-CONTAINING PROTEIN"/>
    <property type="match status" value="1"/>
</dbReference>
<dbReference type="InterPro" id="IPR013187">
    <property type="entry name" value="F-box-assoc_dom_typ3"/>
</dbReference>
<dbReference type="NCBIfam" id="TIGR01640">
    <property type="entry name" value="F_box_assoc_1"/>
    <property type="match status" value="1"/>
</dbReference>
<evidence type="ECO:0000259" key="2">
    <source>
        <dbReference type="SMART" id="SM00256"/>
    </source>
</evidence>
<organism evidence="3 4">
    <name type="scientific">Oryza sativa subsp. indica</name>
    <name type="common">Rice</name>
    <dbReference type="NCBI Taxonomy" id="39946"/>
    <lineage>
        <taxon>Eukaryota</taxon>
        <taxon>Viridiplantae</taxon>
        <taxon>Streptophyta</taxon>
        <taxon>Embryophyta</taxon>
        <taxon>Tracheophyta</taxon>
        <taxon>Spermatophyta</taxon>
        <taxon>Magnoliopsida</taxon>
        <taxon>Liliopsida</taxon>
        <taxon>Poales</taxon>
        <taxon>Poaceae</taxon>
        <taxon>BOP clade</taxon>
        <taxon>Oryzoideae</taxon>
        <taxon>Oryzeae</taxon>
        <taxon>Oryzinae</taxon>
        <taxon>Oryza</taxon>
        <taxon>Oryza sativa</taxon>
    </lineage>
</organism>
<protein>
    <recommendedName>
        <fullName evidence="2">F-box domain-containing protein</fullName>
    </recommendedName>
</protein>
<feature type="region of interest" description="Disordered" evidence="1">
    <location>
        <begin position="126"/>
        <end position="172"/>
    </location>
</feature>
<dbReference type="OMA" id="INMQWRD"/>
<keyword evidence="4" id="KW-1185">Reference proteome</keyword>
<dbReference type="SUPFAM" id="SSF81383">
    <property type="entry name" value="F-box domain"/>
    <property type="match status" value="1"/>
</dbReference>
<evidence type="ECO:0000256" key="1">
    <source>
        <dbReference type="SAM" id="MobiDB-lite"/>
    </source>
</evidence>
<dbReference type="Proteomes" id="UP000007015">
    <property type="component" value="Chromosome 2"/>
</dbReference>
<name>B8ADT0_ORYSI</name>
<dbReference type="InterPro" id="IPR036047">
    <property type="entry name" value="F-box-like_dom_sf"/>
</dbReference>
<dbReference type="HOGENOM" id="CLU_029578_0_0_1"/>
<dbReference type="InterPro" id="IPR001810">
    <property type="entry name" value="F-box_dom"/>
</dbReference>
<reference evidence="3 4" key="1">
    <citation type="journal article" date="2005" name="PLoS Biol.">
        <title>The genomes of Oryza sativa: a history of duplications.</title>
        <authorList>
            <person name="Yu J."/>
            <person name="Wang J."/>
            <person name="Lin W."/>
            <person name="Li S."/>
            <person name="Li H."/>
            <person name="Zhou J."/>
            <person name="Ni P."/>
            <person name="Dong W."/>
            <person name="Hu S."/>
            <person name="Zeng C."/>
            <person name="Zhang J."/>
            <person name="Zhang Y."/>
            <person name="Li R."/>
            <person name="Xu Z."/>
            <person name="Li S."/>
            <person name="Li X."/>
            <person name="Zheng H."/>
            <person name="Cong L."/>
            <person name="Lin L."/>
            <person name="Yin J."/>
            <person name="Geng J."/>
            <person name="Li G."/>
            <person name="Shi J."/>
            <person name="Liu J."/>
            <person name="Lv H."/>
            <person name="Li J."/>
            <person name="Wang J."/>
            <person name="Deng Y."/>
            <person name="Ran L."/>
            <person name="Shi X."/>
            <person name="Wang X."/>
            <person name="Wu Q."/>
            <person name="Li C."/>
            <person name="Ren X."/>
            <person name="Wang J."/>
            <person name="Wang X."/>
            <person name="Li D."/>
            <person name="Liu D."/>
            <person name="Zhang X."/>
            <person name="Ji Z."/>
            <person name="Zhao W."/>
            <person name="Sun Y."/>
            <person name="Zhang Z."/>
            <person name="Bao J."/>
            <person name="Han Y."/>
            <person name="Dong L."/>
            <person name="Ji J."/>
            <person name="Chen P."/>
            <person name="Wu S."/>
            <person name="Liu J."/>
            <person name="Xiao Y."/>
            <person name="Bu D."/>
            <person name="Tan J."/>
            <person name="Yang L."/>
            <person name="Ye C."/>
            <person name="Zhang J."/>
            <person name="Xu J."/>
            <person name="Zhou Y."/>
            <person name="Yu Y."/>
            <person name="Zhang B."/>
            <person name="Zhuang S."/>
            <person name="Wei H."/>
            <person name="Liu B."/>
            <person name="Lei M."/>
            <person name="Yu H."/>
            <person name="Li Y."/>
            <person name="Xu H."/>
            <person name="Wei S."/>
            <person name="He X."/>
            <person name="Fang L."/>
            <person name="Zhang Z."/>
            <person name="Zhang Y."/>
            <person name="Huang X."/>
            <person name="Su Z."/>
            <person name="Tong W."/>
            <person name="Li J."/>
            <person name="Tong Z."/>
            <person name="Li S."/>
            <person name="Ye J."/>
            <person name="Wang L."/>
            <person name="Fang L."/>
            <person name="Lei T."/>
            <person name="Chen C."/>
            <person name="Chen H."/>
            <person name="Xu Z."/>
            <person name="Li H."/>
            <person name="Huang H."/>
            <person name="Zhang F."/>
            <person name="Xu H."/>
            <person name="Li N."/>
            <person name="Zhao C."/>
            <person name="Li S."/>
            <person name="Dong L."/>
            <person name="Huang Y."/>
            <person name="Li L."/>
            <person name="Xi Y."/>
            <person name="Qi Q."/>
            <person name="Li W."/>
            <person name="Zhang B."/>
            <person name="Hu W."/>
            <person name="Zhang Y."/>
            <person name="Tian X."/>
            <person name="Jiao Y."/>
            <person name="Liang X."/>
            <person name="Jin J."/>
            <person name="Gao L."/>
            <person name="Zheng W."/>
            <person name="Hao B."/>
            <person name="Liu S."/>
            <person name="Wang W."/>
            <person name="Yuan L."/>
            <person name="Cao M."/>
            <person name="McDermott J."/>
            <person name="Samudrala R."/>
            <person name="Wang J."/>
            <person name="Wong G.K."/>
            <person name="Yang H."/>
        </authorList>
    </citation>
    <scope>NUCLEOTIDE SEQUENCE [LARGE SCALE GENOMIC DNA]</scope>
    <source>
        <strain evidence="4">cv. 93-11</strain>
    </source>
</reference>
<proteinExistence type="predicted"/>
<dbReference type="Gramene" id="BGIOSGA007743-TA">
    <property type="protein sequence ID" value="BGIOSGA007743-PA"/>
    <property type="gene ID" value="BGIOSGA007743"/>
</dbReference>
<dbReference type="STRING" id="39946.B8ADT0"/>
<feature type="region of interest" description="Disordered" evidence="1">
    <location>
        <begin position="566"/>
        <end position="599"/>
    </location>
</feature>
<sequence length="630" mass="70438">MWAKKRSTQQEAAAAAAPLRIAISDTALLLETTPHAADLAGGDLPGRRRHLIESAPKNSKQAQTPRKEHIQENFSACRIYLGDGEAHGNGLVNLVSDAGAIVVDWRKRSLDGVPVSRRRLADRLSREKPITLRPASHFAAGRRPPPAATPRLPGVRPPPPRRPRRSPPRDAGVCCSRRIPPLRSLVTLVTCHQAMEDNNDEILDGQNEEVQSQVSLPQDIQRIIIGFLPGRTVLKFCSVCKFWRDCIVEPAFVDHHLNCALRFRQAIACFTSVDNGLVQMYMFDPITVNFKRTEPVFSSRFHMSQPCNGMVCAYDLKGAAEVLNPTTRKHLTLPASESVYQAQYSEYFLGYVHSTKEYKVVALRHWIKHLTFEVCTIGMLSWRTVRGSEEEELLKTTKPVVVNDEMHWLLLDDESSHFTRKILSFNLTDEKFSYLDVPDSVRDRDLELVEGEGKLHLWSMPCKGAAYTESEIWLADSTRQFWVHLHNIAHPSVLGTKPFFMYKSKLFLGSQKRFIYIDILDGTVCYVDIPSGENIISSGMFVESFVPALTGTGLVNSMTLLTGSRYAGSSSRGSGPSSRAAGSSSTRTRRSPAASRWSSAVVQSSKRAKRTINLVWKMYTEGTSKIQQGL</sequence>
<dbReference type="InterPro" id="IPR050796">
    <property type="entry name" value="SCF_F-box_component"/>
</dbReference>
<dbReference type="EMBL" id="CM000127">
    <property type="protein sequence ID" value="EEC72689.1"/>
    <property type="molecule type" value="Genomic_DNA"/>
</dbReference>
<accession>B8ADT0</accession>
<dbReference type="InterPro" id="IPR017451">
    <property type="entry name" value="F-box-assoc_interact_dom"/>
</dbReference>